<dbReference type="InterPro" id="IPR017964">
    <property type="entry name" value="DNA-dir_DNA_pol_B_CS"/>
</dbReference>
<dbReference type="PANTHER" id="PTHR33568">
    <property type="entry name" value="DNA POLYMERASE"/>
    <property type="match status" value="1"/>
</dbReference>
<geneLocation type="mitochondrion" evidence="10"/>
<proteinExistence type="inferred from homology"/>
<dbReference type="GO" id="GO:0006260">
    <property type="term" value="P:DNA replication"/>
    <property type="evidence" value="ECO:0007669"/>
    <property type="project" value="UniProtKB-KW"/>
</dbReference>
<dbReference type="PANTHER" id="PTHR33568:SF3">
    <property type="entry name" value="DNA-DIRECTED DNA POLYMERASE"/>
    <property type="match status" value="1"/>
</dbReference>
<keyword evidence="4" id="KW-0548">Nucleotidyltransferase</keyword>
<keyword evidence="3" id="KW-0808">Transferase</keyword>
<dbReference type="PROSITE" id="PS00116">
    <property type="entry name" value="DNA_POLYMERASE_B"/>
    <property type="match status" value="1"/>
</dbReference>
<feature type="domain" description="DNA-directed DNA polymerase family B mitochondria/virus" evidence="9">
    <location>
        <begin position="19"/>
        <end position="211"/>
    </location>
</feature>
<dbReference type="SUPFAM" id="SSF56672">
    <property type="entry name" value="DNA/RNA polymerases"/>
    <property type="match status" value="1"/>
</dbReference>
<evidence type="ECO:0000256" key="1">
    <source>
        <dbReference type="ARBA" id="ARBA00005755"/>
    </source>
</evidence>
<comment type="similarity">
    <text evidence="1">Belongs to the DNA polymerase type-B family.</text>
</comment>
<dbReference type="InterPro" id="IPR023211">
    <property type="entry name" value="DNA_pol_palm_dom_sf"/>
</dbReference>
<dbReference type="InterPro" id="IPR043502">
    <property type="entry name" value="DNA/RNA_pol_sf"/>
</dbReference>
<evidence type="ECO:0000259" key="9">
    <source>
        <dbReference type="Pfam" id="PF03175"/>
    </source>
</evidence>
<dbReference type="EC" id="2.7.7.7" evidence="2"/>
<dbReference type="Pfam" id="PF03175">
    <property type="entry name" value="DNA_pol_B_2"/>
    <property type="match status" value="1"/>
</dbReference>
<keyword evidence="5" id="KW-0235">DNA replication</keyword>
<keyword evidence="6" id="KW-0239">DNA-directed DNA polymerase</keyword>
<evidence type="ECO:0000256" key="8">
    <source>
        <dbReference type="ARBA" id="ARBA00049244"/>
    </source>
</evidence>
<dbReference type="EMBL" id="MH319479">
    <property type="protein sequence ID" value="AWX53020.1"/>
    <property type="molecule type" value="Genomic_DNA"/>
</dbReference>
<evidence type="ECO:0000256" key="7">
    <source>
        <dbReference type="ARBA" id="ARBA00023125"/>
    </source>
</evidence>
<dbReference type="Gene3D" id="1.10.287.690">
    <property type="entry name" value="Helix hairpin bin"/>
    <property type="match status" value="1"/>
</dbReference>
<name>A0A2Z4M937_9AGAM</name>
<dbReference type="GeneID" id="37500655"/>
<keyword evidence="10" id="KW-0496">Mitochondrion</keyword>
<keyword evidence="7" id="KW-0238">DNA-binding</keyword>
<dbReference type="AlphaFoldDB" id="A0A2Z4M937"/>
<dbReference type="RefSeq" id="YP_009498234.1">
    <property type="nucleotide sequence ID" value="NC_038056.1"/>
</dbReference>
<evidence type="ECO:0000256" key="3">
    <source>
        <dbReference type="ARBA" id="ARBA00022679"/>
    </source>
</evidence>
<comment type="catalytic activity">
    <reaction evidence="8">
        <text>DNA(n) + a 2'-deoxyribonucleoside 5'-triphosphate = DNA(n+1) + diphosphate</text>
        <dbReference type="Rhea" id="RHEA:22508"/>
        <dbReference type="Rhea" id="RHEA-COMP:17339"/>
        <dbReference type="Rhea" id="RHEA-COMP:17340"/>
        <dbReference type="ChEBI" id="CHEBI:33019"/>
        <dbReference type="ChEBI" id="CHEBI:61560"/>
        <dbReference type="ChEBI" id="CHEBI:173112"/>
        <dbReference type="EC" id="2.7.7.7"/>
    </reaction>
</comment>
<accession>A0A2Z4M937</accession>
<dbReference type="GO" id="GO:0003887">
    <property type="term" value="F:DNA-directed DNA polymerase activity"/>
    <property type="evidence" value="ECO:0007669"/>
    <property type="project" value="UniProtKB-KW"/>
</dbReference>
<dbReference type="InterPro" id="IPR004868">
    <property type="entry name" value="DNA-dir_DNA_pol_B_mt/vir"/>
</dbReference>
<dbReference type="GO" id="GO:0003677">
    <property type="term" value="F:DNA binding"/>
    <property type="evidence" value="ECO:0007669"/>
    <property type="project" value="UniProtKB-KW"/>
</dbReference>
<organism evidence="10">
    <name type="scientific">Lactifluus piperatus</name>
    <dbReference type="NCBI Taxonomy" id="71966"/>
    <lineage>
        <taxon>Eukaryota</taxon>
        <taxon>Fungi</taxon>
        <taxon>Dikarya</taxon>
        <taxon>Basidiomycota</taxon>
        <taxon>Agaricomycotina</taxon>
        <taxon>Agaricomycetes</taxon>
        <taxon>Russulales</taxon>
        <taxon>Russulaceae</taxon>
        <taxon>Lactifluus</taxon>
    </lineage>
</organism>
<sequence>MCNLMPMEFLGEIDGNGVKLNDVFGFAEARIIAPDNIEIPLLPFKVYNETLHPIGSWIGVYFSEELKTIVKYGYRVELIKVYSFSKADIFSEYIKNFYNIKKNSVGPLRFIAKMHLNTLYGYLGRRKTLIETKNVYNEELVKYYGSYSIFSEININENITTILMSSNLDYNLINEIKDHTNLDIISNFKKVKSNVAIASAVTSYARIEMMELKMLLIKLGIKIYYTDTDSFFTDKEIPAYLIDNELGKLKDELKGGVIKKAYFFGIKKYGYIDNNNYTHSVFSGVERN</sequence>
<evidence type="ECO:0000256" key="5">
    <source>
        <dbReference type="ARBA" id="ARBA00022705"/>
    </source>
</evidence>
<evidence type="ECO:0000256" key="2">
    <source>
        <dbReference type="ARBA" id="ARBA00012417"/>
    </source>
</evidence>
<protein>
    <recommendedName>
        <fullName evidence="2">DNA-directed DNA polymerase</fullName>
        <ecNumber evidence="2">2.7.7.7</ecNumber>
    </recommendedName>
</protein>
<dbReference type="GO" id="GO:0000166">
    <property type="term" value="F:nucleotide binding"/>
    <property type="evidence" value="ECO:0007669"/>
    <property type="project" value="InterPro"/>
</dbReference>
<evidence type="ECO:0000256" key="6">
    <source>
        <dbReference type="ARBA" id="ARBA00022932"/>
    </source>
</evidence>
<dbReference type="Gene3D" id="3.90.1600.10">
    <property type="entry name" value="Palm domain of DNA polymerase"/>
    <property type="match status" value="1"/>
</dbReference>
<evidence type="ECO:0000313" key="10">
    <source>
        <dbReference type="EMBL" id="AWX53020.1"/>
    </source>
</evidence>
<gene>
    <name evidence="10" type="primary">orf288</name>
</gene>
<evidence type="ECO:0000256" key="4">
    <source>
        <dbReference type="ARBA" id="ARBA00022695"/>
    </source>
</evidence>
<reference evidence="10" key="1">
    <citation type="journal article" date="2019" name="Int. J. Biol. Macromol.">
        <title>Characterization and comparative analysis of six complete mitochondrial genomes from ectomycorrhizal fungi of the Lactarius genus and phylogenetic analysis of the Agaricomycetes.</title>
        <authorList>
            <person name="Li Q."/>
            <person name="Wang Q."/>
            <person name="Jin X."/>
            <person name="Chen Z."/>
            <person name="Xiong C."/>
            <person name="Li P."/>
            <person name="Liu Q."/>
            <person name="Huang W."/>
        </authorList>
    </citation>
    <scope>NUCLEOTIDE SEQUENCE</scope>
</reference>